<dbReference type="EMBL" id="MH700477">
    <property type="protein sequence ID" value="QWV61012.1"/>
    <property type="molecule type" value="Genomic_DNA"/>
</dbReference>
<gene>
    <name evidence="2" type="primary">nad4L</name>
</gene>
<evidence type="ECO:0000313" key="2">
    <source>
        <dbReference type="EMBL" id="QWV61012.1"/>
    </source>
</evidence>
<evidence type="ECO:0000256" key="1">
    <source>
        <dbReference type="SAM" id="Phobius"/>
    </source>
</evidence>
<name>A0A8F2TDT0_9PLAT</name>
<dbReference type="InterPro" id="IPR009356">
    <property type="entry name" value="NAD_DH_su4L"/>
</dbReference>
<keyword evidence="1" id="KW-0812">Transmembrane</keyword>
<reference evidence="2" key="1">
    <citation type="journal article" date="2019" name="Int. J. Parasitol.">
        <title>Homoplasy or plesiomorphy? Reconstruction of the evolutionary history of mitochondrial gene order rearrangements in the subphylum Neodermata.</title>
        <authorList>
            <person name="Zhang D."/>
            <person name="Li W.X."/>
            <person name="Zou H."/>
            <person name="Wu S.G."/>
            <person name="Li M."/>
            <person name="Jakovlic I."/>
            <person name="Zhang J."/>
            <person name="Chen R."/>
            <person name="Wang G."/>
        </authorList>
    </citation>
    <scope>NUCLEOTIDE SEQUENCE</scope>
</reference>
<keyword evidence="1" id="KW-0472">Membrane</keyword>
<keyword evidence="2" id="KW-0496">Mitochondrion</keyword>
<proteinExistence type="predicted"/>
<accession>A0A8F2TDT0</accession>
<protein>
    <submittedName>
        <fullName evidence="2">NADH dehydrogenase subunit 4L</fullName>
    </submittedName>
</protein>
<dbReference type="AlphaFoldDB" id="A0A8F2TDT0"/>
<sequence>MIGIFCLGSILMFGCFGLVNFKFISVLLLLENLNVLILLVSYLSCLSEVYMPFLVFMVVATVEVTLSLVSLTRIWESDCLYY</sequence>
<geneLocation type="mitochondrion" evidence="2"/>
<feature type="transmembrane region" description="Helical" evidence="1">
    <location>
        <begin position="53"/>
        <end position="75"/>
    </location>
</feature>
<dbReference type="Pfam" id="PF06235">
    <property type="entry name" value="NAD4L"/>
    <property type="match status" value="1"/>
</dbReference>
<keyword evidence="1" id="KW-1133">Transmembrane helix</keyword>
<organism evidence="2">
    <name type="scientific">Euryhaliotrema johni</name>
    <dbReference type="NCBI Taxonomy" id="2849187"/>
    <lineage>
        <taxon>Eukaryota</taxon>
        <taxon>Metazoa</taxon>
        <taxon>Spiralia</taxon>
        <taxon>Lophotrochozoa</taxon>
        <taxon>Platyhelminthes</taxon>
        <taxon>Monogenea</taxon>
        <taxon>Monopisthocotylea</taxon>
        <taxon>Dactylogyridea</taxon>
        <taxon>Ancyrocephalidae</taxon>
        <taxon>Euryhaliotrema</taxon>
    </lineage>
</organism>